<dbReference type="SMART" id="SM00986">
    <property type="entry name" value="UDG"/>
    <property type="match status" value="1"/>
</dbReference>
<evidence type="ECO:0000256" key="2">
    <source>
        <dbReference type="ARBA" id="ARBA00002631"/>
    </source>
</evidence>
<dbReference type="Gene3D" id="3.40.470.10">
    <property type="entry name" value="Uracil-DNA glycosylase-like domain"/>
    <property type="match status" value="1"/>
</dbReference>
<evidence type="ECO:0000313" key="15">
    <source>
        <dbReference type="Proteomes" id="UP000201169"/>
    </source>
</evidence>
<keyword evidence="8 10" id="KW-0378">Hydrolase</keyword>
<dbReference type="InterPro" id="IPR005122">
    <property type="entry name" value="Uracil-DNA_glycosylase-like"/>
</dbReference>
<dbReference type="GO" id="GO:0005737">
    <property type="term" value="C:cytoplasm"/>
    <property type="evidence" value="ECO:0007669"/>
    <property type="project" value="UniProtKB-SubCell"/>
</dbReference>
<evidence type="ECO:0000256" key="3">
    <source>
        <dbReference type="ARBA" id="ARBA00008184"/>
    </source>
</evidence>
<comment type="catalytic activity">
    <reaction evidence="1 10 12">
        <text>Hydrolyzes single-stranded DNA or mismatched double-stranded DNA and polynucleotides, releasing free uracil.</text>
        <dbReference type="EC" id="3.2.2.27"/>
    </reaction>
</comment>
<dbReference type="Proteomes" id="UP000201169">
    <property type="component" value="Chromosome"/>
</dbReference>
<dbReference type="PANTHER" id="PTHR11264">
    <property type="entry name" value="URACIL-DNA GLYCOSYLASE"/>
    <property type="match status" value="1"/>
</dbReference>
<keyword evidence="9 10" id="KW-0234">DNA repair</keyword>
<evidence type="ECO:0000256" key="11">
    <source>
        <dbReference type="PROSITE-ProRule" id="PRU10072"/>
    </source>
</evidence>
<evidence type="ECO:0000256" key="12">
    <source>
        <dbReference type="RuleBase" id="RU003780"/>
    </source>
</evidence>
<comment type="subcellular location">
    <subcellularLocation>
        <location evidence="10">Cytoplasm</location>
    </subcellularLocation>
</comment>
<dbReference type="AlphaFoldDB" id="A0A222MVD1"/>
<comment type="function">
    <text evidence="2 10 12">Excises uracil residues from the DNA which can arise as a result of misincorporation of dUMP residues by DNA polymerase or due to deamination of cytosine.</text>
</comment>
<evidence type="ECO:0000256" key="1">
    <source>
        <dbReference type="ARBA" id="ARBA00001400"/>
    </source>
</evidence>
<name>A0A222MVD1_9BACT</name>
<evidence type="ECO:0000256" key="9">
    <source>
        <dbReference type="ARBA" id="ARBA00023204"/>
    </source>
</evidence>
<gene>
    <name evidence="10 14" type="primary">ung</name>
    <name evidence="14" type="ORF">CAV_0078</name>
</gene>
<dbReference type="NCBIfam" id="TIGR00628">
    <property type="entry name" value="ung"/>
    <property type="match status" value="1"/>
</dbReference>
<feature type="active site" description="Proton acceptor" evidence="10 11">
    <location>
        <position position="70"/>
    </location>
</feature>
<dbReference type="EMBL" id="CP022347">
    <property type="protein sequence ID" value="ASQ29751.1"/>
    <property type="molecule type" value="Genomic_DNA"/>
</dbReference>
<evidence type="ECO:0000313" key="14">
    <source>
        <dbReference type="EMBL" id="ASQ29751.1"/>
    </source>
</evidence>
<dbReference type="CDD" id="cd10027">
    <property type="entry name" value="UDG-F1-like"/>
    <property type="match status" value="1"/>
</dbReference>
<dbReference type="OrthoDB" id="9804372at2"/>
<dbReference type="Pfam" id="PF03167">
    <property type="entry name" value="UDG"/>
    <property type="match status" value="1"/>
</dbReference>
<dbReference type="GO" id="GO:0004844">
    <property type="term" value="F:uracil DNA N-glycosylase activity"/>
    <property type="evidence" value="ECO:0007669"/>
    <property type="project" value="UniProtKB-UniRule"/>
</dbReference>
<keyword evidence="7 10" id="KW-0227">DNA damage</keyword>
<dbReference type="GO" id="GO:0097510">
    <property type="term" value="P:base-excision repair, AP site formation via deaminated base removal"/>
    <property type="evidence" value="ECO:0007669"/>
    <property type="project" value="TreeGrafter"/>
</dbReference>
<proteinExistence type="inferred from homology"/>
<evidence type="ECO:0000256" key="5">
    <source>
        <dbReference type="ARBA" id="ARBA00018429"/>
    </source>
</evidence>
<sequence>MIKLEDIKINEDWKNFLKDEFLKPYFAKIKENYIKELKQGKNIFPPANLVFNAFNLCPLNKIKVVLLGQDPYHQKHQAMGLSFSVPKDLSIPPSLRNIFKELKDDLNLDIAKSGDLSKWAKEGVLLLNSILTVEEARPLSHANFGWEIFSDAVIKKLSDEKEHLVFLLWGNFAKSKKNLINPKKHLVLLAAHPSPLARVGFLGCKHFSKANAYLIEHKKNPIDWDLSK</sequence>
<dbReference type="InterPro" id="IPR002043">
    <property type="entry name" value="UDG_fam1"/>
</dbReference>
<evidence type="ECO:0000256" key="10">
    <source>
        <dbReference type="HAMAP-Rule" id="MF_00148"/>
    </source>
</evidence>
<dbReference type="KEGG" id="cavi:CAV_0078"/>
<dbReference type="InterPro" id="IPR018085">
    <property type="entry name" value="Ura-DNA_Glyclase_AS"/>
</dbReference>
<dbReference type="NCBIfam" id="NF003592">
    <property type="entry name" value="PRK05254.1-5"/>
    <property type="match status" value="1"/>
</dbReference>
<dbReference type="NCBIfam" id="NF003588">
    <property type="entry name" value="PRK05254.1-1"/>
    <property type="match status" value="1"/>
</dbReference>
<keyword evidence="15" id="KW-1185">Reference proteome</keyword>
<comment type="similarity">
    <text evidence="3 10 12">Belongs to the uracil-DNA glycosylase (UDG) superfamily. UNG family.</text>
</comment>
<protein>
    <recommendedName>
        <fullName evidence="5 10">Uracil-DNA glycosylase</fullName>
        <shortName evidence="10">UDG</shortName>
        <ecNumber evidence="4 10">3.2.2.27</ecNumber>
    </recommendedName>
</protein>
<dbReference type="FunFam" id="3.40.470.10:FF:000001">
    <property type="entry name" value="Uracil-DNA glycosylase"/>
    <property type="match status" value="1"/>
</dbReference>
<evidence type="ECO:0000259" key="13">
    <source>
        <dbReference type="SMART" id="SM00986"/>
    </source>
</evidence>
<reference evidence="14 15" key="1">
    <citation type="submission" date="2017-07" db="EMBL/GenBank/DDBJ databases">
        <title>Analysis of two Campylobacter avium genomes and identification of a novel hippuricase gene.</title>
        <authorList>
            <person name="Miller W.G."/>
            <person name="Chapman M.H."/>
            <person name="Yee E."/>
            <person name="Revez J."/>
            <person name="Bono J.L."/>
            <person name="Rossi M."/>
        </authorList>
    </citation>
    <scope>NUCLEOTIDE SEQUENCE [LARGE SCALE GENOMIC DNA]</scope>
    <source>
        <strain evidence="14 15">LMG 24591</strain>
    </source>
</reference>
<dbReference type="PROSITE" id="PS00130">
    <property type="entry name" value="U_DNA_GLYCOSYLASE"/>
    <property type="match status" value="1"/>
</dbReference>
<evidence type="ECO:0000256" key="8">
    <source>
        <dbReference type="ARBA" id="ARBA00022801"/>
    </source>
</evidence>
<feature type="domain" description="Uracil-DNA glycosylase-like" evidence="13">
    <location>
        <begin position="55"/>
        <end position="214"/>
    </location>
</feature>
<dbReference type="NCBIfam" id="NF003589">
    <property type="entry name" value="PRK05254.1-2"/>
    <property type="match status" value="1"/>
</dbReference>
<dbReference type="PANTHER" id="PTHR11264:SF0">
    <property type="entry name" value="URACIL-DNA GLYCOSYLASE"/>
    <property type="match status" value="1"/>
</dbReference>
<evidence type="ECO:0000256" key="4">
    <source>
        <dbReference type="ARBA" id="ARBA00012030"/>
    </source>
</evidence>
<accession>A0A222MVD1</accession>
<keyword evidence="14" id="KW-0326">Glycosidase</keyword>
<dbReference type="RefSeq" id="WP_094324547.1">
    <property type="nucleotide sequence ID" value="NZ_CP022347.1"/>
</dbReference>
<dbReference type="NCBIfam" id="NF003591">
    <property type="entry name" value="PRK05254.1-4"/>
    <property type="match status" value="1"/>
</dbReference>
<dbReference type="SMART" id="SM00987">
    <property type="entry name" value="UreE_C"/>
    <property type="match status" value="1"/>
</dbReference>
<evidence type="ECO:0000256" key="7">
    <source>
        <dbReference type="ARBA" id="ARBA00022763"/>
    </source>
</evidence>
<keyword evidence="6 10" id="KW-0963">Cytoplasm</keyword>
<dbReference type="HAMAP" id="MF_00148">
    <property type="entry name" value="UDG"/>
    <property type="match status" value="1"/>
</dbReference>
<dbReference type="SUPFAM" id="SSF52141">
    <property type="entry name" value="Uracil-DNA glycosylase-like"/>
    <property type="match status" value="1"/>
</dbReference>
<dbReference type="InterPro" id="IPR036895">
    <property type="entry name" value="Uracil-DNA_glycosylase-like_sf"/>
</dbReference>
<organism evidence="14 15">
    <name type="scientific">Campylobacter avium LMG 24591</name>
    <dbReference type="NCBI Taxonomy" id="522484"/>
    <lineage>
        <taxon>Bacteria</taxon>
        <taxon>Pseudomonadati</taxon>
        <taxon>Campylobacterota</taxon>
        <taxon>Epsilonproteobacteria</taxon>
        <taxon>Campylobacterales</taxon>
        <taxon>Campylobacteraceae</taxon>
        <taxon>Campylobacter</taxon>
    </lineage>
</organism>
<dbReference type="EC" id="3.2.2.27" evidence="4 10"/>
<evidence type="ECO:0000256" key="6">
    <source>
        <dbReference type="ARBA" id="ARBA00022490"/>
    </source>
</evidence>